<proteinExistence type="predicted"/>
<feature type="domain" description="Peptidase S1" evidence="9">
    <location>
        <begin position="9"/>
        <end position="221"/>
    </location>
</feature>
<dbReference type="SMART" id="SM00020">
    <property type="entry name" value="Tryp_SPc"/>
    <property type="match status" value="1"/>
</dbReference>
<dbReference type="PROSITE" id="PS50240">
    <property type="entry name" value="TRYPSIN_DOM"/>
    <property type="match status" value="1"/>
</dbReference>
<comment type="subcellular location">
    <subcellularLocation>
        <location evidence="1">Secreted</location>
        <location evidence="1">Extracellular space</location>
    </subcellularLocation>
</comment>
<evidence type="ECO:0000259" key="9">
    <source>
        <dbReference type="PROSITE" id="PS50240"/>
    </source>
</evidence>
<evidence type="ECO:0000313" key="11">
    <source>
        <dbReference type="Proteomes" id="UP000001070"/>
    </source>
</evidence>
<evidence type="ECO:0000256" key="3">
    <source>
        <dbReference type="ARBA" id="ARBA00022729"/>
    </source>
</evidence>
<keyword evidence="2" id="KW-0645">Protease</keyword>
<dbReference type="OMA" id="GMKMTAY"/>
<dbReference type="PANTHER" id="PTHR24276:SF91">
    <property type="entry name" value="AT26814P-RELATED"/>
    <property type="match status" value="1"/>
</dbReference>
<dbReference type="Pfam" id="PF00089">
    <property type="entry name" value="Trypsin"/>
    <property type="match status" value="1"/>
</dbReference>
<accession>B4JG45</accession>
<evidence type="ECO:0000256" key="6">
    <source>
        <dbReference type="ARBA" id="ARBA00023157"/>
    </source>
</evidence>
<evidence type="ECO:0000256" key="7">
    <source>
        <dbReference type="ARBA" id="ARBA00036320"/>
    </source>
</evidence>
<dbReference type="InterPro" id="IPR009003">
    <property type="entry name" value="Peptidase_S1_PA"/>
</dbReference>
<evidence type="ECO:0000256" key="4">
    <source>
        <dbReference type="ARBA" id="ARBA00022801"/>
    </source>
</evidence>
<evidence type="ECO:0000256" key="5">
    <source>
        <dbReference type="ARBA" id="ARBA00022825"/>
    </source>
</evidence>
<dbReference type="eggNOG" id="KOG3627">
    <property type="taxonomic scope" value="Eukaryota"/>
</dbReference>
<dbReference type="EMBL" id="CH916369">
    <property type="protein sequence ID" value="EDV93612.1"/>
    <property type="molecule type" value="Genomic_DNA"/>
</dbReference>
<dbReference type="GO" id="GO:0005576">
    <property type="term" value="C:extracellular region"/>
    <property type="evidence" value="ECO:0007669"/>
    <property type="project" value="UniProtKB-SubCell"/>
</dbReference>
<keyword evidence="5" id="KW-0720">Serine protease</keyword>
<dbReference type="GO" id="GO:0004252">
    <property type="term" value="F:serine-type endopeptidase activity"/>
    <property type="evidence" value="ECO:0007669"/>
    <property type="project" value="UniProtKB-EC"/>
</dbReference>
<dbReference type="InterPro" id="IPR050430">
    <property type="entry name" value="Peptidase_S1"/>
</dbReference>
<organism evidence="11">
    <name type="scientific">Drosophila grimshawi</name>
    <name type="common">Hawaiian fruit fly</name>
    <name type="synonym">Idiomyia grimshawi</name>
    <dbReference type="NCBI Taxonomy" id="7222"/>
    <lineage>
        <taxon>Eukaryota</taxon>
        <taxon>Metazoa</taxon>
        <taxon>Ecdysozoa</taxon>
        <taxon>Arthropoda</taxon>
        <taxon>Hexapoda</taxon>
        <taxon>Insecta</taxon>
        <taxon>Pterygota</taxon>
        <taxon>Neoptera</taxon>
        <taxon>Endopterygota</taxon>
        <taxon>Diptera</taxon>
        <taxon>Brachycera</taxon>
        <taxon>Muscomorpha</taxon>
        <taxon>Ephydroidea</taxon>
        <taxon>Drosophilidae</taxon>
        <taxon>Drosophila</taxon>
        <taxon>Hawaiian Drosophila</taxon>
    </lineage>
</organism>
<dbReference type="AlphaFoldDB" id="B4JG45"/>
<keyword evidence="4" id="KW-0378">Hydrolase</keyword>
<evidence type="ECO:0000256" key="1">
    <source>
        <dbReference type="ARBA" id="ARBA00004239"/>
    </source>
</evidence>
<comment type="catalytic activity">
    <reaction evidence="7">
        <text>Preferential cleavage: Arg-|-Xaa, Lys-|-Xaa.</text>
        <dbReference type="EC" id="3.4.21.4"/>
    </reaction>
</comment>
<name>B4JG45_DROGR</name>
<dbReference type="PANTHER" id="PTHR24276">
    <property type="entry name" value="POLYSERASE-RELATED"/>
    <property type="match status" value="1"/>
</dbReference>
<evidence type="ECO:0000313" key="10">
    <source>
        <dbReference type="EMBL" id="EDV93612.1"/>
    </source>
</evidence>
<protein>
    <recommendedName>
        <fullName evidence="8">trypsin</fullName>
        <ecNumber evidence="8">3.4.21.4</ecNumber>
    </recommendedName>
</protein>
<dbReference type="InParanoid" id="B4JG45"/>
<keyword evidence="11" id="KW-1185">Reference proteome</keyword>
<evidence type="ECO:0000256" key="2">
    <source>
        <dbReference type="ARBA" id="ARBA00022670"/>
    </source>
</evidence>
<dbReference type="PhylomeDB" id="B4JG45"/>
<dbReference type="GO" id="GO:0006508">
    <property type="term" value="P:proteolysis"/>
    <property type="evidence" value="ECO:0007669"/>
    <property type="project" value="UniProtKB-KW"/>
</dbReference>
<dbReference type="InterPro" id="IPR043504">
    <property type="entry name" value="Peptidase_S1_PA_chymotrypsin"/>
</dbReference>
<evidence type="ECO:0000256" key="8">
    <source>
        <dbReference type="ARBA" id="ARBA00038868"/>
    </source>
</evidence>
<sequence>MNKDTFGGWLVRIRSGGANTISCCGSYISPLLVLTSANCITPFRYQLEGTNVMATAYTEDEEYSYSLVETIYTPDYFKPQTTNLDIAVVRLNIPIKGKMVEFIQLASRMPRFGQTLTTFGWGFNSLEVQPATDEPRQAKVQNMNRIECRDMFKETFVSKTVMCVKMFQDRLKCLYDGGSPLVFNNQLVGIASVGSTCANTSVPGIYTAIPILRSYIEKIQMGVRTKTLSRRKRNALSKTSEYV</sequence>
<dbReference type="InterPro" id="IPR001254">
    <property type="entry name" value="Trypsin_dom"/>
</dbReference>
<dbReference type="FunCoup" id="B4JG45">
    <property type="interactions" value="7"/>
</dbReference>
<dbReference type="EC" id="3.4.21.4" evidence="8"/>
<keyword evidence="3" id="KW-0732">Signal</keyword>
<gene>
    <name evidence="10" type="primary">Dgri\GH18182</name>
    <name evidence="10" type="ORF">Dgri_GH18182</name>
</gene>
<dbReference type="SUPFAM" id="SSF50494">
    <property type="entry name" value="Trypsin-like serine proteases"/>
    <property type="match status" value="1"/>
</dbReference>
<dbReference type="Gene3D" id="2.40.10.10">
    <property type="entry name" value="Trypsin-like serine proteases"/>
    <property type="match status" value="2"/>
</dbReference>
<dbReference type="SMR" id="B4JG45"/>
<keyword evidence="6" id="KW-1015">Disulfide bond</keyword>
<dbReference type="STRING" id="7222.B4JG45"/>
<dbReference type="HOGENOM" id="CLU_006842_7_4_1"/>
<dbReference type="Proteomes" id="UP000001070">
    <property type="component" value="Unassembled WGS sequence"/>
</dbReference>
<reference evidence="10 11" key="1">
    <citation type="journal article" date="2007" name="Nature">
        <title>Evolution of genes and genomes on the Drosophila phylogeny.</title>
        <authorList>
            <consortium name="Drosophila 12 Genomes Consortium"/>
            <person name="Clark A.G."/>
            <person name="Eisen M.B."/>
            <person name="Smith D.R."/>
            <person name="Bergman C.M."/>
            <person name="Oliver B."/>
            <person name="Markow T.A."/>
            <person name="Kaufman T.C."/>
            <person name="Kellis M."/>
            <person name="Gelbart W."/>
            <person name="Iyer V.N."/>
            <person name="Pollard D.A."/>
            <person name="Sackton T.B."/>
            <person name="Larracuente A.M."/>
            <person name="Singh N.D."/>
            <person name="Abad J.P."/>
            <person name="Abt D.N."/>
            <person name="Adryan B."/>
            <person name="Aguade M."/>
            <person name="Akashi H."/>
            <person name="Anderson W.W."/>
            <person name="Aquadro C.F."/>
            <person name="Ardell D.H."/>
            <person name="Arguello R."/>
            <person name="Artieri C.G."/>
            <person name="Barbash D.A."/>
            <person name="Barker D."/>
            <person name="Barsanti P."/>
            <person name="Batterham P."/>
            <person name="Batzoglou S."/>
            <person name="Begun D."/>
            <person name="Bhutkar A."/>
            <person name="Blanco E."/>
            <person name="Bosak S.A."/>
            <person name="Bradley R.K."/>
            <person name="Brand A.D."/>
            <person name="Brent M.R."/>
            <person name="Brooks A.N."/>
            <person name="Brown R.H."/>
            <person name="Butlin R.K."/>
            <person name="Caggese C."/>
            <person name="Calvi B.R."/>
            <person name="Bernardo de Carvalho A."/>
            <person name="Caspi A."/>
            <person name="Castrezana S."/>
            <person name="Celniker S.E."/>
            <person name="Chang J.L."/>
            <person name="Chapple C."/>
            <person name="Chatterji S."/>
            <person name="Chinwalla A."/>
            <person name="Civetta A."/>
            <person name="Clifton S.W."/>
            <person name="Comeron J.M."/>
            <person name="Costello J.C."/>
            <person name="Coyne J.A."/>
            <person name="Daub J."/>
            <person name="David R.G."/>
            <person name="Delcher A.L."/>
            <person name="Delehaunty K."/>
            <person name="Do C.B."/>
            <person name="Ebling H."/>
            <person name="Edwards K."/>
            <person name="Eickbush T."/>
            <person name="Evans J.D."/>
            <person name="Filipski A."/>
            <person name="Findeiss S."/>
            <person name="Freyhult E."/>
            <person name="Fulton L."/>
            <person name="Fulton R."/>
            <person name="Garcia A.C."/>
            <person name="Gardiner A."/>
            <person name="Garfield D.A."/>
            <person name="Garvin B.E."/>
            <person name="Gibson G."/>
            <person name="Gilbert D."/>
            <person name="Gnerre S."/>
            <person name="Godfrey J."/>
            <person name="Good R."/>
            <person name="Gotea V."/>
            <person name="Gravely B."/>
            <person name="Greenberg A.J."/>
            <person name="Griffiths-Jones S."/>
            <person name="Gross S."/>
            <person name="Guigo R."/>
            <person name="Gustafson E.A."/>
            <person name="Haerty W."/>
            <person name="Hahn M.W."/>
            <person name="Halligan D.L."/>
            <person name="Halpern A.L."/>
            <person name="Halter G.M."/>
            <person name="Han M.V."/>
            <person name="Heger A."/>
            <person name="Hillier L."/>
            <person name="Hinrichs A.S."/>
            <person name="Holmes I."/>
            <person name="Hoskins R.A."/>
            <person name="Hubisz M.J."/>
            <person name="Hultmark D."/>
            <person name="Huntley M.A."/>
            <person name="Jaffe D.B."/>
            <person name="Jagadeeshan S."/>
            <person name="Jeck W.R."/>
            <person name="Johnson J."/>
            <person name="Jones C.D."/>
            <person name="Jordan W.C."/>
            <person name="Karpen G.H."/>
            <person name="Kataoka E."/>
            <person name="Keightley P.D."/>
            <person name="Kheradpour P."/>
            <person name="Kirkness E.F."/>
            <person name="Koerich L.B."/>
            <person name="Kristiansen K."/>
            <person name="Kudrna D."/>
            <person name="Kulathinal R.J."/>
            <person name="Kumar S."/>
            <person name="Kwok R."/>
            <person name="Lander E."/>
            <person name="Langley C.H."/>
            <person name="Lapoint R."/>
            <person name="Lazzaro B.P."/>
            <person name="Lee S.J."/>
            <person name="Levesque L."/>
            <person name="Li R."/>
            <person name="Lin C.F."/>
            <person name="Lin M.F."/>
            <person name="Lindblad-Toh K."/>
            <person name="Llopart A."/>
            <person name="Long M."/>
            <person name="Low L."/>
            <person name="Lozovsky E."/>
            <person name="Lu J."/>
            <person name="Luo M."/>
            <person name="Machado C.A."/>
            <person name="Makalowski W."/>
            <person name="Marzo M."/>
            <person name="Matsuda M."/>
            <person name="Matzkin L."/>
            <person name="McAllister B."/>
            <person name="McBride C.S."/>
            <person name="McKernan B."/>
            <person name="McKernan K."/>
            <person name="Mendez-Lago M."/>
            <person name="Minx P."/>
            <person name="Mollenhauer M.U."/>
            <person name="Montooth K."/>
            <person name="Mount S.M."/>
            <person name="Mu X."/>
            <person name="Myers E."/>
            <person name="Negre B."/>
            <person name="Newfeld S."/>
            <person name="Nielsen R."/>
            <person name="Noor M.A."/>
            <person name="O'Grady P."/>
            <person name="Pachter L."/>
            <person name="Papaceit M."/>
            <person name="Parisi M.J."/>
            <person name="Parisi M."/>
            <person name="Parts L."/>
            <person name="Pedersen J.S."/>
            <person name="Pesole G."/>
            <person name="Phillippy A.M."/>
            <person name="Ponting C.P."/>
            <person name="Pop M."/>
            <person name="Porcelli D."/>
            <person name="Powell J.R."/>
            <person name="Prohaska S."/>
            <person name="Pruitt K."/>
            <person name="Puig M."/>
            <person name="Quesneville H."/>
            <person name="Ram K.R."/>
            <person name="Rand D."/>
            <person name="Rasmussen M.D."/>
            <person name="Reed L.K."/>
            <person name="Reenan R."/>
            <person name="Reily A."/>
            <person name="Remington K.A."/>
            <person name="Rieger T.T."/>
            <person name="Ritchie M.G."/>
            <person name="Robin C."/>
            <person name="Rogers Y.H."/>
            <person name="Rohde C."/>
            <person name="Rozas J."/>
            <person name="Rubenfield M.J."/>
            <person name="Ruiz A."/>
            <person name="Russo S."/>
            <person name="Salzberg S.L."/>
            <person name="Sanchez-Gracia A."/>
            <person name="Saranga D.J."/>
            <person name="Sato H."/>
            <person name="Schaeffer S.W."/>
            <person name="Schatz M.C."/>
            <person name="Schlenke T."/>
            <person name="Schwartz R."/>
            <person name="Segarra C."/>
            <person name="Singh R.S."/>
            <person name="Sirot L."/>
            <person name="Sirota M."/>
            <person name="Sisneros N.B."/>
            <person name="Smith C.D."/>
            <person name="Smith T.F."/>
            <person name="Spieth J."/>
            <person name="Stage D.E."/>
            <person name="Stark A."/>
            <person name="Stephan W."/>
            <person name="Strausberg R.L."/>
            <person name="Strempel S."/>
            <person name="Sturgill D."/>
            <person name="Sutton G."/>
            <person name="Sutton G.G."/>
            <person name="Tao W."/>
            <person name="Teichmann S."/>
            <person name="Tobari Y.N."/>
            <person name="Tomimura Y."/>
            <person name="Tsolas J.M."/>
            <person name="Valente V.L."/>
            <person name="Venter E."/>
            <person name="Venter J.C."/>
            <person name="Vicario S."/>
            <person name="Vieira F.G."/>
            <person name="Vilella A.J."/>
            <person name="Villasante A."/>
            <person name="Walenz B."/>
            <person name="Wang J."/>
            <person name="Wasserman M."/>
            <person name="Watts T."/>
            <person name="Wilson D."/>
            <person name="Wilson R.K."/>
            <person name="Wing R.A."/>
            <person name="Wolfner M.F."/>
            <person name="Wong A."/>
            <person name="Wong G.K."/>
            <person name="Wu C.I."/>
            <person name="Wu G."/>
            <person name="Yamamoto D."/>
            <person name="Yang H.P."/>
            <person name="Yang S.P."/>
            <person name="Yorke J.A."/>
            <person name="Yoshida K."/>
            <person name="Zdobnov E."/>
            <person name="Zhang P."/>
            <person name="Zhang Y."/>
            <person name="Zimin A.V."/>
            <person name="Baldwin J."/>
            <person name="Abdouelleil A."/>
            <person name="Abdulkadir J."/>
            <person name="Abebe A."/>
            <person name="Abera B."/>
            <person name="Abreu J."/>
            <person name="Acer S.C."/>
            <person name="Aftuck L."/>
            <person name="Alexander A."/>
            <person name="An P."/>
            <person name="Anderson E."/>
            <person name="Anderson S."/>
            <person name="Arachi H."/>
            <person name="Azer M."/>
            <person name="Bachantsang P."/>
            <person name="Barry A."/>
            <person name="Bayul T."/>
            <person name="Berlin A."/>
            <person name="Bessette D."/>
            <person name="Bloom T."/>
            <person name="Blye J."/>
            <person name="Boguslavskiy L."/>
            <person name="Bonnet C."/>
            <person name="Boukhgalter B."/>
            <person name="Bourzgui I."/>
            <person name="Brown A."/>
            <person name="Cahill P."/>
            <person name="Channer S."/>
            <person name="Cheshatsang Y."/>
            <person name="Chuda L."/>
            <person name="Citroen M."/>
            <person name="Collymore A."/>
            <person name="Cooke P."/>
            <person name="Costello M."/>
            <person name="D'Aco K."/>
            <person name="Daza R."/>
            <person name="De Haan G."/>
            <person name="DeGray S."/>
            <person name="DeMaso C."/>
            <person name="Dhargay N."/>
            <person name="Dooley K."/>
            <person name="Dooley E."/>
            <person name="Doricent M."/>
            <person name="Dorje P."/>
            <person name="Dorjee K."/>
            <person name="Dupes A."/>
            <person name="Elong R."/>
            <person name="Falk J."/>
            <person name="Farina A."/>
            <person name="Faro S."/>
            <person name="Ferguson D."/>
            <person name="Fisher S."/>
            <person name="Foley C.D."/>
            <person name="Franke A."/>
            <person name="Friedrich D."/>
            <person name="Gadbois L."/>
            <person name="Gearin G."/>
            <person name="Gearin C.R."/>
            <person name="Giannoukos G."/>
            <person name="Goode T."/>
            <person name="Graham J."/>
            <person name="Grandbois E."/>
            <person name="Grewal S."/>
            <person name="Gyaltsen K."/>
            <person name="Hafez N."/>
            <person name="Hagos B."/>
            <person name="Hall J."/>
            <person name="Henson C."/>
            <person name="Hollinger A."/>
            <person name="Honan T."/>
            <person name="Huard M.D."/>
            <person name="Hughes L."/>
            <person name="Hurhula B."/>
            <person name="Husby M.E."/>
            <person name="Kamat A."/>
            <person name="Kanga B."/>
            <person name="Kashin S."/>
            <person name="Khazanovich D."/>
            <person name="Kisner P."/>
            <person name="Lance K."/>
            <person name="Lara M."/>
            <person name="Lee W."/>
            <person name="Lennon N."/>
            <person name="Letendre F."/>
            <person name="LeVine R."/>
            <person name="Lipovsky A."/>
            <person name="Liu X."/>
            <person name="Liu J."/>
            <person name="Liu S."/>
            <person name="Lokyitsang T."/>
            <person name="Lokyitsang Y."/>
            <person name="Lubonja R."/>
            <person name="Lui A."/>
            <person name="MacDonald P."/>
            <person name="Magnisalis V."/>
            <person name="Maru K."/>
            <person name="Matthews C."/>
            <person name="McCusker W."/>
            <person name="McDonough S."/>
            <person name="Mehta T."/>
            <person name="Meldrim J."/>
            <person name="Meneus L."/>
            <person name="Mihai O."/>
            <person name="Mihalev A."/>
            <person name="Mihova T."/>
            <person name="Mittelman R."/>
            <person name="Mlenga V."/>
            <person name="Montmayeur A."/>
            <person name="Mulrain L."/>
            <person name="Navidi A."/>
            <person name="Naylor J."/>
            <person name="Negash T."/>
            <person name="Nguyen T."/>
            <person name="Nguyen N."/>
            <person name="Nicol R."/>
            <person name="Norbu C."/>
            <person name="Norbu N."/>
            <person name="Novod N."/>
            <person name="O'Neill B."/>
            <person name="Osman S."/>
            <person name="Markiewicz E."/>
            <person name="Oyono O.L."/>
            <person name="Patti C."/>
            <person name="Phunkhang P."/>
            <person name="Pierre F."/>
            <person name="Priest M."/>
            <person name="Raghuraman S."/>
            <person name="Rege F."/>
            <person name="Reyes R."/>
            <person name="Rise C."/>
            <person name="Rogov P."/>
            <person name="Ross K."/>
            <person name="Ryan E."/>
            <person name="Settipalli S."/>
            <person name="Shea T."/>
            <person name="Sherpa N."/>
            <person name="Shi L."/>
            <person name="Shih D."/>
            <person name="Sparrow T."/>
            <person name="Spaulding J."/>
            <person name="Stalker J."/>
            <person name="Stange-Thomann N."/>
            <person name="Stavropoulos S."/>
            <person name="Stone C."/>
            <person name="Strader C."/>
            <person name="Tesfaye S."/>
            <person name="Thomson T."/>
            <person name="Thoulutsang Y."/>
            <person name="Thoulutsang D."/>
            <person name="Topham K."/>
            <person name="Topping I."/>
            <person name="Tsamla T."/>
            <person name="Vassiliev H."/>
            <person name="Vo A."/>
            <person name="Wangchuk T."/>
            <person name="Wangdi T."/>
            <person name="Weiand M."/>
            <person name="Wilkinson J."/>
            <person name="Wilson A."/>
            <person name="Yadav S."/>
            <person name="Young G."/>
            <person name="Yu Q."/>
            <person name="Zembek L."/>
            <person name="Zhong D."/>
            <person name="Zimmer A."/>
            <person name="Zwirko Z."/>
            <person name="Jaffe D.B."/>
            <person name="Alvarez P."/>
            <person name="Brockman W."/>
            <person name="Butler J."/>
            <person name="Chin C."/>
            <person name="Gnerre S."/>
            <person name="Grabherr M."/>
            <person name="Kleber M."/>
            <person name="Mauceli E."/>
            <person name="MacCallum I."/>
        </authorList>
    </citation>
    <scope>NUCLEOTIDE SEQUENCE [LARGE SCALE GENOMIC DNA]</scope>
    <source>
        <strain evidence="11">Tucson 15287-2541.00</strain>
    </source>
</reference>